<dbReference type="Proteomes" id="UP000245462">
    <property type="component" value="Unassembled WGS sequence"/>
</dbReference>
<dbReference type="GeneID" id="94551255"/>
<comment type="caution">
    <text evidence="2">The sequence shown here is derived from an EMBL/GenBank/DDBJ whole genome shotgun (WGS) entry which is preliminary data.</text>
</comment>
<protein>
    <recommendedName>
        <fullName evidence="4">Outer membrane protein with beta-barrel domain</fullName>
    </recommendedName>
</protein>
<dbReference type="RefSeq" id="WP_116679795.1">
    <property type="nucleotide sequence ID" value="NZ_JBGXZY010000072.1"/>
</dbReference>
<proteinExistence type="predicted"/>
<evidence type="ECO:0008006" key="4">
    <source>
        <dbReference type="Google" id="ProtNLM"/>
    </source>
</evidence>
<evidence type="ECO:0000256" key="1">
    <source>
        <dbReference type="SAM" id="SignalP"/>
    </source>
</evidence>
<feature type="signal peptide" evidence="1">
    <location>
        <begin position="1"/>
        <end position="23"/>
    </location>
</feature>
<name>A0A2U1F869_9PORP</name>
<keyword evidence="1" id="KW-0732">Signal</keyword>
<dbReference type="AlphaFoldDB" id="A0A2U1F869"/>
<evidence type="ECO:0000313" key="2">
    <source>
        <dbReference type="EMBL" id="PVZ08339.1"/>
    </source>
</evidence>
<feature type="chain" id="PRO_5015718996" description="Outer membrane protein with beta-barrel domain" evidence="1">
    <location>
        <begin position="24"/>
        <end position="197"/>
    </location>
</feature>
<sequence>MKKQLTLLLIGLATLCCASSLSAQTTEERPLKRHHVTADLLGNKLALGASYEYRFGERINDIGIRTGLGWFGGEGSGSYHEQGGGYYYANVRANFWSIPVECNALIGPKNHHLEVGIGLVSSIATSNVESFSYNENYTAQGTGIIVSGNATVGYRYQRPQGGFVFRLAISPMFKLPLGDDYISTPVLWPTLSIGYSF</sequence>
<dbReference type="OrthoDB" id="1034252at2"/>
<evidence type="ECO:0000313" key="3">
    <source>
        <dbReference type="Proteomes" id="UP000245462"/>
    </source>
</evidence>
<accession>A0A2U1F869</accession>
<gene>
    <name evidence="2" type="ORF">C7382_11438</name>
</gene>
<organism evidence="2 3">
    <name type="scientific">Porphyromonas loveana</name>
    <dbReference type="NCBI Taxonomy" id="1884669"/>
    <lineage>
        <taxon>Bacteria</taxon>
        <taxon>Pseudomonadati</taxon>
        <taxon>Bacteroidota</taxon>
        <taxon>Bacteroidia</taxon>
        <taxon>Bacteroidales</taxon>
        <taxon>Porphyromonadaceae</taxon>
        <taxon>Porphyromonas</taxon>
    </lineage>
</organism>
<keyword evidence="3" id="KW-1185">Reference proteome</keyword>
<dbReference type="EMBL" id="QEKY01000014">
    <property type="protein sequence ID" value="PVZ08339.1"/>
    <property type="molecule type" value="Genomic_DNA"/>
</dbReference>
<reference evidence="2 3" key="1">
    <citation type="submission" date="2018-04" db="EMBL/GenBank/DDBJ databases">
        <title>Genomic Encyclopedia of Type Strains, Phase IV (KMG-IV): sequencing the most valuable type-strain genomes for metagenomic binning, comparative biology and taxonomic classification.</title>
        <authorList>
            <person name="Goeker M."/>
        </authorList>
    </citation>
    <scope>NUCLEOTIDE SEQUENCE [LARGE SCALE GENOMIC DNA]</scope>
    <source>
        <strain evidence="2 3">DSM 28520</strain>
    </source>
</reference>